<keyword evidence="23" id="KW-0539">Nucleus</keyword>
<comment type="similarity">
    <text evidence="12 28">Belongs to the annexin family.</text>
</comment>
<dbReference type="PANTHER" id="PTHR10502">
    <property type="entry name" value="ANNEXIN"/>
    <property type="match status" value="1"/>
</dbReference>
<name>A0A4W2CP79_BOBOX</name>
<keyword evidence="13" id="KW-1003">Cell membrane</keyword>
<evidence type="ECO:0000313" key="30">
    <source>
        <dbReference type="Proteomes" id="UP000314981"/>
    </source>
</evidence>
<dbReference type="SUPFAM" id="SSF47874">
    <property type="entry name" value="Annexin"/>
    <property type="match status" value="1"/>
</dbReference>
<comment type="function">
    <text evidence="26">Functions at least in part by activating the formyl peptide receptors and downstream signaling cascades. Promotes chemotaxis of granulocytes and monocytes via activation of the formyl peptide receptors. Promotes rearrangement of the actin cytoskeleton, cell polarization and cell migration. Promotes resolution of inflammation and wound healing. Acts via neutrophil N-formyl peptide receptors to enhance the release of CXCL2.</text>
</comment>
<keyword evidence="14" id="KW-0963">Cytoplasm</keyword>
<evidence type="ECO:0000256" key="26">
    <source>
        <dbReference type="ARBA" id="ARBA00029398"/>
    </source>
</evidence>
<dbReference type="InterPro" id="IPR018502">
    <property type="entry name" value="Annexin_repeat"/>
</dbReference>
<dbReference type="GO" id="GO:0006909">
    <property type="term" value="P:phagocytosis"/>
    <property type="evidence" value="ECO:0007669"/>
    <property type="project" value="TreeGrafter"/>
</dbReference>
<dbReference type="Gene3D" id="1.10.220.10">
    <property type="entry name" value="Annexin"/>
    <property type="match status" value="4"/>
</dbReference>
<evidence type="ECO:0000256" key="6">
    <source>
        <dbReference type="ARBA" id="ARBA00004231"/>
    </source>
</evidence>
<dbReference type="GO" id="GO:0005576">
    <property type="term" value="C:extracellular region"/>
    <property type="evidence" value="ECO:0007669"/>
    <property type="project" value="UniProtKB-SubCell"/>
</dbReference>
<dbReference type="GO" id="GO:0016328">
    <property type="term" value="C:lateral plasma membrane"/>
    <property type="evidence" value="ECO:0007669"/>
    <property type="project" value="UniProtKB-SubCell"/>
</dbReference>
<dbReference type="PRINTS" id="PR00196">
    <property type="entry name" value="ANNEXIN"/>
</dbReference>
<reference evidence="29" key="2">
    <citation type="submission" date="2025-08" db="UniProtKB">
        <authorList>
            <consortium name="Ensembl"/>
        </authorList>
    </citation>
    <scope>IDENTIFICATION</scope>
</reference>
<evidence type="ECO:0000256" key="14">
    <source>
        <dbReference type="ARBA" id="ARBA00022490"/>
    </source>
</evidence>
<dbReference type="Ensembl" id="ENSBIXT00000046146.1">
    <property type="protein sequence ID" value="ENSBIXP00000013656.1"/>
    <property type="gene ID" value="ENSBIXG00000018557.1"/>
</dbReference>
<evidence type="ECO:0000256" key="11">
    <source>
        <dbReference type="ARBA" id="ARBA00004550"/>
    </source>
</evidence>
<evidence type="ECO:0000256" key="4">
    <source>
        <dbReference type="ARBA" id="ARBA00004187"/>
    </source>
</evidence>
<dbReference type="Proteomes" id="UP000314981">
    <property type="component" value="Chromosome 14"/>
</dbReference>
<dbReference type="InterPro" id="IPR018252">
    <property type="entry name" value="Annexin_repeat_CS"/>
</dbReference>
<evidence type="ECO:0000256" key="21">
    <source>
        <dbReference type="ARBA" id="ARBA00023136"/>
    </source>
</evidence>
<comment type="subunit">
    <text evidence="27">Homodimer; non-covalently linked. Homodimer; linked by transglutamylation. Homodimers linked by transglutamylation are observed in placenta, but not in other tissues. Interacts with S100A11. Heterotetramer, formed by two molecules each of S100A11 and ANXA1. Interacts with DYSF. Interacts with EGFR.</text>
</comment>
<dbReference type="GO" id="GO:0070588">
    <property type="term" value="P:calcium ion transmembrane transport"/>
    <property type="evidence" value="ECO:0007669"/>
    <property type="project" value="UniProtKB-ARBA"/>
</dbReference>
<keyword evidence="20" id="KW-0969">Cilium</keyword>
<dbReference type="GO" id="GO:0071385">
    <property type="term" value="P:cellular response to glucocorticoid stimulus"/>
    <property type="evidence" value="ECO:0007669"/>
    <property type="project" value="TreeGrafter"/>
</dbReference>
<evidence type="ECO:0000256" key="27">
    <source>
        <dbReference type="ARBA" id="ARBA00046491"/>
    </source>
</evidence>
<keyword evidence="22 28" id="KW-0041">Annexin</keyword>
<dbReference type="InterPro" id="IPR001464">
    <property type="entry name" value="Annexin"/>
</dbReference>
<dbReference type="AlphaFoldDB" id="A0A4W2CP79"/>
<dbReference type="GO" id="GO:0005634">
    <property type="term" value="C:nucleus"/>
    <property type="evidence" value="ECO:0007669"/>
    <property type="project" value="UniProtKB-SubCell"/>
</dbReference>
<evidence type="ECO:0000256" key="12">
    <source>
        <dbReference type="ARBA" id="ARBA00007831"/>
    </source>
</evidence>
<dbReference type="GO" id="GO:0005929">
    <property type="term" value="C:cilium"/>
    <property type="evidence" value="ECO:0007669"/>
    <property type="project" value="UniProtKB-SubCell"/>
</dbReference>
<evidence type="ECO:0000256" key="3">
    <source>
        <dbReference type="ARBA" id="ARBA00004138"/>
    </source>
</evidence>
<accession>A0A4W2CP79</accession>
<keyword evidence="24" id="KW-0966">Cell projection</keyword>
<reference evidence="29 30" key="1">
    <citation type="submission" date="2018-11" db="EMBL/GenBank/DDBJ databases">
        <title>Haplotype-resolved cattle genomes.</title>
        <authorList>
            <person name="Low W.Y."/>
            <person name="Tearle R."/>
            <person name="Bickhart D.M."/>
            <person name="Rosen B.D."/>
            <person name="Koren S."/>
            <person name="Rhie A."/>
            <person name="Hiendleder S."/>
            <person name="Phillippy A.M."/>
            <person name="Smith T.P.L."/>
            <person name="Williams J.L."/>
        </authorList>
    </citation>
    <scope>NUCLEOTIDE SEQUENCE [LARGE SCALE GENOMIC DNA]</scope>
</reference>
<dbReference type="GO" id="GO:0001786">
    <property type="term" value="F:phosphatidylserine binding"/>
    <property type="evidence" value="ECO:0007669"/>
    <property type="project" value="TreeGrafter"/>
</dbReference>
<dbReference type="GO" id="GO:0007165">
    <property type="term" value="P:signal transduction"/>
    <property type="evidence" value="ECO:0007669"/>
    <property type="project" value="TreeGrafter"/>
</dbReference>
<organism evidence="29 30">
    <name type="scientific">Bos indicus x Bos taurus</name>
    <name type="common">Hybrid cattle</name>
    <dbReference type="NCBI Taxonomy" id="30522"/>
    <lineage>
        <taxon>Eukaryota</taxon>
        <taxon>Metazoa</taxon>
        <taxon>Chordata</taxon>
        <taxon>Craniata</taxon>
        <taxon>Vertebrata</taxon>
        <taxon>Euteleostomi</taxon>
        <taxon>Mammalia</taxon>
        <taxon>Eutheria</taxon>
        <taxon>Laurasiatheria</taxon>
        <taxon>Artiodactyla</taxon>
        <taxon>Ruminantia</taxon>
        <taxon>Pecora</taxon>
        <taxon>Bovidae</taxon>
        <taxon>Bovinae</taxon>
        <taxon>Bos</taxon>
    </lineage>
</organism>
<dbReference type="FunFam" id="1.10.220.10:FF:000001">
    <property type="entry name" value="Annexin"/>
    <property type="match status" value="1"/>
</dbReference>
<dbReference type="GO" id="GO:0005509">
    <property type="term" value="F:calcium ion binding"/>
    <property type="evidence" value="ECO:0007669"/>
    <property type="project" value="InterPro"/>
</dbReference>
<dbReference type="OMA" id="ALIRIMF"/>
<keyword evidence="18" id="KW-0832">Ubl conjugation</keyword>
<keyword evidence="21" id="KW-0472">Membrane</keyword>
<proteinExistence type="inferred from homology"/>
<evidence type="ECO:0000256" key="10">
    <source>
        <dbReference type="ARBA" id="ARBA00004296"/>
    </source>
</evidence>
<dbReference type="PRINTS" id="PR00197">
    <property type="entry name" value="ANNEXINI"/>
</dbReference>
<sequence length="335" mass="37530">MAMGSEFLKQAWFIENEEQEYIKTVKGSKGGPGSAVSPYPTLNPSSDVEALHKAITVKGVDEATIIEILTKRNNAQRQQIKAAYLQEKGKPLDEVLKKALLGHLEEVVLALLKTPAQFDAEELRAAMKGLGTDEDTLNEILASRANREIREINRVYREELKRDLAKDIASDTSGDYEKALLSLAKGDQSEELAVNDDLADSDARALYEAGERRKGTDVNVFTTILTTRSYPHLRRVFQKYSKYSKHDMNKKCLTVIVKCATNQPMFFAEKFHQAMKGVGTRHKTLIRIMVSCSEIDMNDIKACYQKLYGISLCQAILDETKGDYEKILVALCGNI</sequence>
<evidence type="ECO:0000256" key="22">
    <source>
        <dbReference type="ARBA" id="ARBA00023216"/>
    </source>
</evidence>
<evidence type="ECO:0000256" key="5">
    <source>
        <dbReference type="ARBA" id="ARBA00004221"/>
    </source>
</evidence>
<dbReference type="GO" id="GO:0005829">
    <property type="term" value="C:cytosol"/>
    <property type="evidence" value="ECO:0007669"/>
    <property type="project" value="UniProtKB-ARBA"/>
</dbReference>
<evidence type="ECO:0000256" key="20">
    <source>
        <dbReference type="ARBA" id="ARBA00023069"/>
    </source>
</evidence>
<evidence type="ECO:0000256" key="28">
    <source>
        <dbReference type="RuleBase" id="RU003540"/>
    </source>
</evidence>
<protein>
    <recommendedName>
        <fullName evidence="28">Annexin</fullName>
    </recommendedName>
</protein>
<evidence type="ECO:0000313" key="29">
    <source>
        <dbReference type="Ensembl" id="ENSBIXP00000013656.1"/>
    </source>
</evidence>
<evidence type="ECO:0000256" key="23">
    <source>
        <dbReference type="ARBA" id="ARBA00023242"/>
    </source>
</evidence>
<dbReference type="PROSITE" id="PS00223">
    <property type="entry name" value="ANNEXIN_1"/>
    <property type="match status" value="2"/>
</dbReference>
<dbReference type="PANTHER" id="PTHR10502:SF17">
    <property type="entry name" value="ANNEXIN A1"/>
    <property type="match status" value="1"/>
</dbReference>
<dbReference type="STRING" id="30522.A0A4W2CP79"/>
<evidence type="ECO:0000256" key="7">
    <source>
        <dbReference type="ARBA" id="ARBA00004239"/>
    </source>
</evidence>
<dbReference type="InterPro" id="IPR002388">
    <property type="entry name" value="ANX1"/>
</dbReference>
<evidence type="ECO:0000256" key="25">
    <source>
        <dbReference type="ARBA" id="ARBA00023302"/>
    </source>
</evidence>
<dbReference type="SMART" id="SM00335">
    <property type="entry name" value="ANX"/>
    <property type="match status" value="4"/>
</dbReference>
<evidence type="ECO:0000256" key="24">
    <source>
        <dbReference type="ARBA" id="ARBA00023273"/>
    </source>
</evidence>
<keyword evidence="17 28" id="KW-0106">Calcium</keyword>
<evidence type="ECO:0000256" key="1">
    <source>
        <dbReference type="ARBA" id="ARBA00004123"/>
    </source>
</evidence>
<evidence type="ECO:0000256" key="13">
    <source>
        <dbReference type="ARBA" id="ARBA00022475"/>
    </source>
</evidence>
<evidence type="ECO:0000256" key="2">
    <source>
        <dbReference type="ARBA" id="ARBA00004124"/>
    </source>
</evidence>
<dbReference type="GO" id="GO:0019834">
    <property type="term" value="F:phospholipase A2 inhibitor activity"/>
    <property type="evidence" value="ECO:0007669"/>
    <property type="project" value="UniProtKB-KW"/>
</dbReference>
<keyword evidence="15" id="KW-1017">Isopeptide bond</keyword>
<dbReference type="FunFam" id="1.10.220.10:FF:000007">
    <property type="entry name" value="Annexin"/>
    <property type="match status" value="1"/>
</dbReference>
<dbReference type="GO" id="GO:0005544">
    <property type="term" value="F:calcium-dependent phospholipid binding"/>
    <property type="evidence" value="ECO:0007669"/>
    <property type="project" value="UniProtKB-KW"/>
</dbReference>
<keyword evidence="19" id="KW-0593">Phospholipase A2 inhibitor</keyword>
<dbReference type="Pfam" id="PF00191">
    <property type="entry name" value="Annexin"/>
    <property type="match status" value="4"/>
</dbReference>
<dbReference type="FunFam" id="1.10.220.10:FF:000002">
    <property type="entry name" value="Annexin"/>
    <property type="match status" value="1"/>
</dbReference>
<evidence type="ECO:0000256" key="17">
    <source>
        <dbReference type="ARBA" id="ARBA00022837"/>
    </source>
</evidence>
<evidence type="ECO:0000256" key="18">
    <source>
        <dbReference type="ARBA" id="ARBA00022843"/>
    </source>
</evidence>
<evidence type="ECO:0000256" key="15">
    <source>
        <dbReference type="ARBA" id="ARBA00022499"/>
    </source>
</evidence>
<keyword evidence="30" id="KW-1185">Reference proteome</keyword>
<evidence type="ECO:0000256" key="8">
    <source>
        <dbReference type="ARBA" id="ARBA00004263"/>
    </source>
</evidence>
<dbReference type="GO" id="GO:0001891">
    <property type="term" value="C:phagocytic cup"/>
    <property type="evidence" value="ECO:0007669"/>
    <property type="project" value="UniProtKB-SubCell"/>
</dbReference>
<reference evidence="29" key="3">
    <citation type="submission" date="2025-09" db="UniProtKB">
        <authorList>
            <consortium name="Ensembl"/>
        </authorList>
    </citation>
    <scope>IDENTIFICATION</scope>
</reference>
<comment type="domain">
    <text evidence="28">The full-length protein can bind eight Ca(2+) ions via the annexin repeats. Calcium binding causes a major conformation change that modifies dimer contacts and leads to surface exposure of the N-terminal phosphorylation sites; in the absence of Ca(2+), these sites are buried in the interior of the protein core. The N-terminal region becomes disordered in response to calcium-binding.</text>
</comment>
<dbReference type="FunFam" id="1.10.220.10:FF:000003">
    <property type="entry name" value="Annexin"/>
    <property type="match status" value="1"/>
</dbReference>
<dbReference type="PROSITE" id="PS51897">
    <property type="entry name" value="ANNEXIN_2"/>
    <property type="match status" value="4"/>
</dbReference>
<evidence type="ECO:0000256" key="9">
    <source>
        <dbReference type="ARBA" id="ARBA00004284"/>
    </source>
</evidence>
<dbReference type="GO" id="GO:0016324">
    <property type="term" value="C:apical plasma membrane"/>
    <property type="evidence" value="ECO:0007669"/>
    <property type="project" value="UniProtKB-SubCell"/>
</dbReference>
<evidence type="ECO:0000256" key="16">
    <source>
        <dbReference type="ARBA" id="ARBA00022737"/>
    </source>
</evidence>
<keyword evidence="25 28" id="KW-0111">Calcium/phospholipid-binding</keyword>
<keyword evidence="16 28" id="KW-0677">Repeat</keyword>
<dbReference type="GO" id="GO:0016323">
    <property type="term" value="C:basolateral plasma membrane"/>
    <property type="evidence" value="ECO:0007669"/>
    <property type="project" value="UniProtKB-SubCell"/>
</dbReference>
<comment type="subcellular location">
    <subcellularLocation>
        <location evidence="5">Apical cell membrane</location>
    </subcellularLocation>
    <subcellularLocation>
        <location evidence="4">Basolateral cell membrane</location>
    </subcellularLocation>
    <subcellularLocation>
        <location evidence="10">Cell membrane</location>
        <topology evidence="10">Peripheral membrane protein</topology>
        <orientation evidence="10">Extracellular side</orientation>
    </subcellularLocation>
    <subcellularLocation>
        <location evidence="3">Cell projection</location>
        <location evidence="3">Cilium</location>
    </subcellularLocation>
    <subcellularLocation>
        <location evidence="6">Cell projection</location>
        <location evidence="6">Phagocytic cup</location>
    </subcellularLocation>
    <subcellularLocation>
        <location evidence="9">Cytoplasmic vesicle membrane</location>
        <topology evidence="9">Peripheral membrane protein</topology>
    </subcellularLocation>
    <subcellularLocation>
        <location evidence="8">Cytoplasmic vesicle</location>
        <location evidence="8">Secretory vesicle lumen</location>
    </subcellularLocation>
    <subcellularLocation>
        <location evidence="2">Lateral cell membrane</location>
    </subcellularLocation>
    <subcellularLocation>
        <location evidence="1">Nucleus</location>
    </subcellularLocation>
    <subcellularLocation>
        <location evidence="11">Secreted</location>
        <location evidence="11">Extracellular exosome</location>
    </subcellularLocation>
    <subcellularLocation>
        <location evidence="7">Secreted</location>
        <location evidence="7">Extracellular space</location>
    </subcellularLocation>
</comment>
<dbReference type="GO" id="GO:0030659">
    <property type="term" value="C:cytoplasmic vesicle membrane"/>
    <property type="evidence" value="ECO:0007669"/>
    <property type="project" value="UniProtKB-SubCell"/>
</dbReference>
<dbReference type="InterPro" id="IPR037104">
    <property type="entry name" value="Annexin_sf"/>
</dbReference>
<evidence type="ECO:0000256" key="19">
    <source>
        <dbReference type="ARBA" id="ARBA00023005"/>
    </source>
</evidence>